<evidence type="ECO:0000256" key="13">
    <source>
        <dbReference type="SAM" id="Phobius"/>
    </source>
</evidence>
<feature type="transmembrane region" description="Helical" evidence="13">
    <location>
        <begin position="32"/>
        <end position="55"/>
    </location>
</feature>
<evidence type="ECO:0000256" key="1">
    <source>
        <dbReference type="ARBA" id="ARBA00004232"/>
    </source>
</evidence>
<dbReference type="STRING" id="105696.A0A1Y2LHT4"/>
<feature type="transmembrane region" description="Helical" evidence="13">
    <location>
        <begin position="61"/>
        <end position="79"/>
    </location>
</feature>
<dbReference type="EMBL" id="KZ107866">
    <property type="protein sequence ID" value="OSS43446.1"/>
    <property type="molecule type" value="Genomic_DNA"/>
</dbReference>
<evidence type="ECO:0000256" key="8">
    <source>
        <dbReference type="ARBA" id="ARBA00022989"/>
    </source>
</evidence>
<dbReference type="Proteomes" id="UP000193240">
    <property type="component" value="Unassembled WGS sequence"/>
</dbReference>
<organism evidence="14 15">
    <name type="scientific">Epicoccum nigrum</name>
    <name type="common">Soil fungus</name>
    <name type="synonym">Epicoccum purpurascens</name>
    <dbReference type="NCBI Taxonomy" id="105696"/>
    <lineage>
        <taxon>Eukaryota</taxon>
        <taxon>Fungi</taxon>
        <taxon>Dikarya</taxon>
        <taxon>Ascomycota</taxon>
        <taxon>Pezizomycotina</taxon>
        <taxon>Dothideomycetes</taxon>
        <taxon>Pleosporomycetidae</taxon>
        <taxon>Pleosporales</taxon>
        <taxon>Pleosporineae</taxon>
        <taxon>Didymellaceae</taxon>
        <taxon>Epicoccum</taxon>
    </lineage>
</organism>
<keyword evidence="15" id="KW-1185">Reference proteome</keyword>
<dbReference type="PANTHER" id="PTHR13269">
    <property type="entry name" value="NUCLEOPORIN NDC1"/>
    <property type="match status" value="1"/>
</dbReference>
<keyword evidence="9" id="KW-0811">Translocation</keyword>
<dbReference type="GO" id="GO:0006999">
    <property type="term" value="P:nuclear pore organization"/>
    <property type="evidence" value="ECO:0007669"/>
    <property type="project" value="TreeGrafter"/>
</dbReference>
<keyword evidence="12" id="KW-0539">Nucleus</keyword>
<evidence type="ECO:0000256" key="12">
    <source>
        <dbReference type="ARBA" id="ARBA00023242"/>
    </source>
</evidence>
<feature type="transmembrane region" description="Helical" evidence="13">
    <location>
        <begin position="213"/>
        <end position="235"/>
    </location>
</feature>
<keyword evidence="7" id="KW-0653">Protein transport</keyword>
<dbReference type="GO" id="GO:0051028">
    <property type="term" value="P:mRNA transport"/>
    <property type="evidence" value="ECO:0007669"/>
    <property type="project" value="UniProtKB-KW"/>
</dbReference>
<evidence type="ECO:0008006" key="16">
    <source>
        <dbReference type="Google" id="ProtNLM"/>
    </source>
</evidence>
<feature type="transmembrane region" description="Helical" evidence="13">
    <location>
        <begin position="152"/>
        <end position="171"/>
    </location>
</feature>
<comment type="similarity">
    <text evidence="3">Belongs to the NDC1 family.</text>
</comment>
<evidence type="ECO:0000256" key="2">
    <source>
        <dbReference type="ARBA" id="ARBA00004567"/>
    </source>
</evidence>
<evidence type="ECO:0000256" key="10">
    <source>
        <dbReference type="ARBA" id="ARBA00023132"/>
    </source>
</evidence>
<comment type="subcellular location">
    <subcellularLocation>
        <location evidence="1">Nucleus membrane</location>
        <topology evidence="1">Multi-pass membrane protein</topology>
    </subcellularLocation>
    <subcellularLocation>
        <location evidence="2">Nucleus</location>
        <location evidence="2">Nuclear pore complex</location>
    </subcellularLocation>
</comment>
<dbReference type="InterPro" id="IPR019049">
    <property type="entry name" value="Nucleoporin_prot_Ndc1/Nup"/>
</dbReference>
<dbReference type="OMA" id="WQTANLF"/>
<dbReference type="Pfam" id="PF09531">
    <property type="entry name" value="Ndc1_Nup"/>
    <property type="match status" value="1"/>
</dbReference>
<sequence length="641" mass="71552">MATVAPLGTGTRPYRDYLTPSLHTRFVRASKYTLLLCYAIACWMAEWNSLLWLWFPFGPTGIRTLLLFIPALTIYLLRIGQWHVGSRQTLTRAETFQKYLARKDTIFTLAVHMFSAWLYSEIYTWSSTAADRLSFTELGRAHERLKLNERPLYFRFLFVALAVAQTGVHLWKDYDRINIPAMQPKKLDELAAGSTVKKGPKPRLVLLKQLQPMLITAAGLTLFVTISGTLCYFLGPRQLLWDYYYSFSRNFISLAKTSKPTGLAPFAPLVAKFVVEGTLLVLLWEFANKAFDLYIAQEPLKNDKPITSDSKDPNGTLLNGLKAIKRAVKVMAFWELALITDAFPDRRKTIYAEMERKNAPTFQQVTDICLAEIRLLIDRLNVGLDPTYQPAASSAAPHPAPTLNLVPQISKPIKDDKQVVALPPKPSTKWEQFEAVTSGIAKMHSSSENSQQAYGREAINKGLKKAQEGAQQAESVASTASDKILSSPFGYVFGHSLPRRAKLVVLGAPYSHLSLVCNAITALSNLAAFSITEDQIGRFHNVVPSIIRAFTTAIKKIDAYMSSLQVHRSDKETLAKPEGERKKVPEVDQVRECLQQGLQNILAGFEKYLGGMGMSLLEISDAKKAAASLRQPEMLQTSAAR</sequence>
<evidence type="ECO:0000313" key="15">
    <source>
        <dbReference type="Proteomes" id="UP000193240"/>
    </source>
</evidence>
<accession>A0A1Y2LHT4</accession>
<evidence type="ECO:0000256" key="5">
    <source>
        <dbReference type="ARBA" id="ARBA00022692"/>
    </source>
</evidence>
<dbReference type="GO" id="GO:0070631">
    <property type="term" value="P:spindle pole body localization"/>
    <property type="evidence" value="ECO:0007669"/>
    <property type="project" value="TreeGrafter"/>
</dbReference>
<dbReference type="AlphaFoldDB" id="A0A1Y2LHT4"/>
<name>A0A1Y2LHT4_EPING</name>
<reference evidence="14 15" key="1">
    <citation type="journal article" date="2017" name="Genome Announc.">
        <title>Genome sequence of the saprophytic ascomycete Epicoccum nigrum ICMP 19927 strain isolated from New Zealand.</title>
        <authorList>
            <person name="Fokin M."/>
            <person name="Fleetwood D."/>
            <person name="Weir B.S."/>
            <person name="Villas-Boas S.G."/>
        </authorList>
    </citation>
    <scope>NUCLEOTIDE SEQUENCE [LARGE SCALE GENOMIC DNA]</scope>
    <source>
        <strain evidence="14 15">ICMP 19927</strain>
    </source>
</reference>
<dbReference type="GO" id="GO:0015031">
    <property type="term" value="P:protein transport"/>
    <property type="evidence" value="ECO:0007669"/>
    <property type="project" value="UniProtKB-KW"/>
</dbReference>
<proteinExistence type="inferred from homology"/>
<keyword evidence="5 13" id="KW-0812">Transmembrane</keyword>
<gene>
    <name evidence="14" type="ORF">B5807_11829</name>
</gene>
<evidence type="ECO:0000256" key="4">
    <source>
        <dbReference type="ARBA" id="ARBA00022448"/>
    </source>
</evidence>
<dbReference type="PANTHER" id="PTHR13269:SF6">
    <property type="entry name" value="NUCLEOPORIN NDC1"/>
    <property type="match status" value="1"/>
</dbReference>
<dbReference type="GO" id="GO:0031965">
    <property type="term" value="C:nuclear membrane"/>
    <property type="evidence" value="ECO:0007669"/>
    <property type="project" value="UniProtKB-SubCell"/>
</dbReference>
<dbReference type="InParanoid" id="A0A1Y2LHT4"/>
<dbReference type="GO" id="GO:0106166">
    <property type="term" value="F:spindle pole body-nuclear membrane anchor activity"/>
    <property type="evidence" value="ECO:0007669"/>
    <property type="project" value="TreeGrafter"/>
</dbReference>
<keyword evidence="8 13" id="KW-1133">Transmembrane helix</keyword>
<evidence type="ECO:0000256" key="7">
    <source>
        <dbReference type="ARBA" id="ARBA00022927"/>
    </source>
</evidence>
<evidence type="ECO:0000256" key="11">
    <source>
        <dbReference type="ARBA" id="ARBA00023136"/>
    </source>
</evidence>
<dbReference type="GO" id="GO:0005816">
    <property type="term" value="C:spindle pole body"/>
    <property type="evidence" value="ECO:0007669"/>
    <property type="project" value="TreeGrafter"/>
</dbReference>
<keyword evidence="11 13" id="KW-0472">Membrane</keyword>
<protein>
    <recommendedName>
        <fullName evidence="16">Nucleoporin NDC1</fullName>
    </recommendedName>
</protein>
<keyword evidence="6" id="KW-0509">mRNA transport</keyword>
<evidence type="ECO:0000256" key="6">
    <source>
        <dbReference type="ARBA" id="ARBA00022816"/>
    </source>
</evidence>
<feature type="transmembrane region" description="Helical" evidence="13">
    <location>
        <begin position="263"/>
        <end position="284"/>
    </location>
</feature>
<keyword evidence="4" id="KW-0813">Transport</keyword>
<dbReference type="GO" id="GO:0070762">
    <property type="term" value="C:nuclear pore transmembrane ring"/>
    <property type="evidence" value="ECO:0007669"/>
    <property type="project" value="TreeGrafter"/>
</dbReference>
<keyword evidence="10" id="KW-0906">Nuclear pore complex</keyword>
<evidence type="ECO:0000256" key="3">
    <source>
        <dbReference type="ARBA" id="ARBA00005760"/>
    </source>
</evidence>
<evidence type="ECO:0000313" key="14">
    <source>
        <dbReference type="EMBL" id="OSS43446.1"/>
    </source>
</evidence>
<evidence type="ECO:0000256" key="9">
    <source>
        <dbReference type="ARBA" id="ARBA00023010"/>
    </source>
</evidence>